<dbReference type="PROSITE" id="PS51198">
    <property type="entry name" value="UVRD_HELICASE_ATP_BIND"/>
    <property type="match status" value="1"/>
</dbReference>
<evidence type="ECO:0000259" key="11">
    <source>
        <dbReference type="PROSITE" id="PS51198"/>
    </source>
</evidence>
<evidence type="ECO:0000256" key="1">
    <source>
        <dbReference type="ARBA" id="ARBA00022741"/>
    </source>
</evidence>
<feature type="non-terminal residue" evidence="13">
    <location>
        <position position="1004"/>
    </location>
</feature>
<dbReference type="PROSITE" id="PS51217">
    <property type="entry name" value="UVRD_HELICASE_CTER"/>
    <property type="match status" value="1"/>
</dbReference>
<dbReference type="EMBL" id="CACTIH010004815">
    <property type="protein sequence ID" value="CAA2991155.1"/>
    <property type="molecule type" value="Genomic_DNA"/>
</dbReference>
<evidence type="ECO:0000256" key="3">
    <source>
        <dbReference type="ARBA" id="ARBA00022806"/>
    </source>
</evidence>
<keyword evidence="5" id="KW-0413">Isomerase</keyword>
<evidence type="ECO:0000259" key="12">
    <source>
        <dbReference type="PROSITE" id="PS51217"/>
    </source>
</evidence>
<evidence type="ECO:0000256" key="7">
    <source>
        <dbReference type="ARBA" id="ARBA00034808"/>
    </source>
</evidence>
<dbReference type="PANTHER" id="PTHR11070:SF2">
    <property type="entry name" value="ATP-DEPENDENT DNA HELICASE SRS2"/>
    <property type="match status" value="1"/>
</dbReference>
<dbReference type="EC" id="5.6.2.4" evidence="7"/>
<feature type="compositionally biased region" description="Low complexity" evidence="10">
    <location>
        <begin position="912"/>
        <end position="934"/>
    </location>
</feature>
<evidence type="ECO:0000256" key="2">
    <source>
        <dbReference type="ARBA" id="ARBA00022801"/>
    </source>
</evidence>
<dbReference type="Gene3D" id="1.10.486.10">
    <property type="entry name" value="PCRA, domain 4"/>
    <property type="match status" value="1"/>
</dbReference>
<dbReference type="InterPro" id="IPR027417">
    <property type="entry name" value="P-loop_NTPase"/>
</dbReference>
<evidence type="ECO:0000313" key="14">
    <source>
        <dbReference type="Proteomes" id="UP000594638"/>
    </source>
</evidence>
<dbReference type="SUPFAM" id="SSF52540">
    <property type="entry name" value="P-loop containing nucleoside triphosphate hydrolases"/>
    <property type="match status" value="1"/>
</dbReference>
<evidence type="ECO:0000256" key="10">
    <source>
        <dbReference type="SAM" id="MobiDB-lite"/>
    </source>
</evidence>
<dbReference type="InterPro" id="IPR000212">
    <property type="entry name" value="DNA_helicase_UvrD/REP"/>
</dbReference>
<evidence type="ECO:0000313" key="13">
    <source>
        <dbReference type="EMBL" id="CAA2991155.1"/>
    </source>
</evidence>
<feature type="domain" description="UvrD-like helicase ATP-binding" evidence="11">
    <location>
        <begin position="19"/>
        <end position="479"/>
    </location>
</feature>
<dbReference type="GO" id="GO:0005829">
    <property type="term" value="C:cytosol"/>
    <property type="evidence" value="ECO:0007669"/>
    <property type="project" value="TreeGrafter"/>
</dbReference>
<dbReference type="Gramene" id="OE9A037607T1">
    <property type="protein sequence ID" value="OE9A037607C1"/>
    <property type="gene ID" value="OE9A037607"/>
</dbReference>
<dbReference type="Proteomes" id="UP000594638">
    <property type="component" value="Unassembled WGS sequence"/>
</dbReference>
<keyword evidence="4 9" id="KW-0067">ATP-binding</keyword>
<evidence type="ECO:0000256" key="5">
    <source>
        <dbReference type="ARBA" id="ARBA00023235"/>
    </source>
</evidence>
<dbReference type="GO" id="GO:0005524">
    <property type="term" value="F:ATP binding"/>
    <property type="evidence" value="ECO:0007669"/>
    <property type="project" value="UniProtKB-UniRule"/>
</dbReference>
<organism evidence="13 14">
    <name type="scientific">Olea europaea subsp. europaea</name>
    <dbReference type="NCBI Taxonomy" id="158383"/>
    <lineage>
        <taxon>Eukaryota</taxon>
        <taxon>Viridiplantae</taxon>
        <taxon>Streptophyta</taxon>
        <taxon>Embryophyta</taxon>
        <taxon>Tracheophyta</taxon>
        <taxon>Spermatophyta</taxon>
        <taxon>Magnoliopsida</taxon>
        <taxon>eudicotyledons</taxon>
        <taxon>Gunneridae</taxon>
        <taxon>Pentapetalae</taxon>
        <taxon>asterids</taxon>
        <taxon>lamiids</taxon>
        <taxon>Lamiales</taxon>
        <taxon>Oleaceae</taxon>
        <taxon>Oleeae</taxon>
        <taxon>Olea</taxon>
    </lineage>
</organism>
<dbReference type="Pfam" id="PF00580">
    <property type="entry name" value="UvrD-helicase"/>
    <property type="match status" value="1"/>
</dbReference>
<sequence>MSGVAGTAGGSAGIASEDIAADTLARERASDPRRSVLLQAPAGSGKTTVLTERLLRLLSEVDQPEEILAITFTRKAAAEMRARVLKALRGETEASSAQGARMRKFADAALARATLRGWDLAQDPGRLRIQTIDSFNFRLATQLTVTAKAGGSLLITERPGELYNRAARQTLAAADHDEQLAADVELLFERLDNNWGNVQRLLADMLNQRGHWLRYVLRHEPDALCARISSSLGAIVSDHLSSAAAILPHALRNQVGGLPRVGALGTDPQSLRAWKELASLTLTGKGEWRKAVTKTLGPEYESAPAKAALKSAIELLSGVPRFQQTLIDLSSLPAATLSNADAAAVEALSRVLRSAAIYLQAEFAVSGRIDHTYVAGAARQALADAGEPTDLALQTGMSLRHILVDEFQDTSLAQFDLIETLTAGWEEGDGRTLFVVGDPMQSIYQFREAEVGLFLRARDSGIGSVRLEPLRLTRNFRSVPDLIGWINDAFTTLFPAQDDLRASAVSFTRSVAGKTAAGPQAELAGVPTPSVQFRLFDSAARESETAAIIQRIAHLKLTEPQASIAVLVASRSHAAPIITGLEAQKIDAVGVDLVPLRELSIVRDLVALLQATSHLGDRTAWLALLRAPWCGLTLETLTILSRRRDTKLVWEAMADEQRLARCSPAELARVVRVREVLEAAMRACSSMPLADWLELTWLRLGAADAYAEQELRHARAFFEALSERVASGEWSGPQDLDSLLGGLYAQPQTTAANPVQLMTIHRAKGLEFDHVFVPSLERELNRGREPLLRWLDLPRAEGESDLIMAPVPAIGDDEGGEVTGYLKRLIARRAANEQTRLLYVAATRAKHTLALSAAPKARADGSVIPRYGTLLASLWPAVTPMLAAEAARAALEAEAAAARASDGAEGPDATEDANAAESSDAAANADAALATKSAAARRDRLAPRGSATGDISPEPTEAASPTATPQPVLRRLISTWSLPPLTPSPTLEHLPVAHQSLDPPEFSW</sequence>
<keyword evidence="2 9" id="KW-0378">Hydrolase</keyword>
<feature type="region of interest" description="Disordered" evidence="10">
    <location>
        <begin position="898"/>
        <end position="967"/>
    </location>
</feature>
<dbReference type="GO" id="GO:0016787">
    <property type="term" value="F:hydrolase activity"/>
    <property type="evidence" value="ECO:0007669"/>
    <property type="project" value="UniProtKB-UniRule"/>
</dbReference>
<dbReference type="GO" id="GO:0043138">
    <property type="term" value="F:3'-5' DNA helicase activity"/>
    <property type="evidence" value="ECO:0007669"/>
    <property type="project" value="UniProtKB-EC"/>
</dbReference>
<dbReference type="Gene3D" id="3.40.50.300">
    <property type="entry name" value="P-loop containing nucleotide triphosphate hydrolases"/>
    <property type="match status" value="4"/>
</dbReference>
<name>A0A8S0SEF8_OLEEU</name>
<accession>A0A8S0SEF8</accession>
<comment type="caution">
    <text evidence="13">The sequence shown here is derived from an EMBL/GenBank/DDBJ whole genome shotgun (WGS) entry which is preliminary data.</text>
</comment>
<feature type="binding site" evidence="9">
    <location>
        <begin position="40"/>
        <end position="47"/>
    </location>
    <ligand>
        <name>ATP</name>
        <dbReference type="ChEBI" id="CHEBI:30616"/>
    </ligand>
</feature>
<dbReference type="PANTHER" id="PTHR11070">
    <property type="entry name" value="UVRD / RECB / PCRA DNA HELICASE FAMILY MEMBER"/>
    <property type="match status" value="1"/>
</dbReference>
<evidence type="ECO:0000256" key="6">
    <source>
        <dbReference type="ARBA" id="ARBA00034617"/>
    </source>
</evidence>
<proteinExistence type="predicted"/>
<reference evidence="13 14" key="1">
    <citation type="submission" date="2019-12" db="EMBL/GenBank/DDBJ databases">
        <authorList>
            <person name="Alioto T."/>
            <person name="Alioto T."/>
            <person name="Gomez Garrido J."/>
        </authorList>
    </citation>
    <scope>NUCLEOTIDE SEQUENCE [LARGE SCALE GENOMIC DNA]</scope>
</reference>
<dbReference type="InterPro" id="IPR014016">
    <property type="entry name" value="UvrD-like_ATP-bd"/>
</dbReference>
<dbReference type="GO" id="GO:0003677">
    <property type="term" value="F:DNA binding"/>
    <property type="evidence" value="ECO:0007669"/>
    <property type="project" value="InterPro"/>
</dbReference>
<keyword evidence="14" id="KW-1185">Reference proteome</keyword>
<evidence type="ECO:0000256" key="8">
    <source>
        <dbReference type="ARBA" id="ARBA00048988"/>
    </source>
</evidence>
<dbReference type="GO" id="GO:0033202">
    <property type="term" value="C:DNA helicase complex"/>
    <property type="evidence" value="ECO:0007669"/>
    <property type="project" value="TreeGrafter"/>
</dbReference>
<gene>
    <name evidence="13" type="ORF">OLEA9_A037607</name>
</gene>
<feature type="domain" description="UvrD-like helicase C-terminal" evidence="12">
    <location>
        <begin position="502"/>
        <end position="765"/>
    </location>
</feature>
<comment type="catalytic activity">
    <reaction evidence="6">
        <text>Couples ATP hydrolysis with the unwinding of duplex DNA by translocating in the 3'-5' direction.</text>
        <dbReference type="EC" id="5.6.2.4"/>
    </reaction>
</comment>
<keyword evidence="3 9" id="KW-0347">Helicase</keyword>
<dbReference type="InterPro" id="IPR014017">
    <property type="entry name" value="DNA_helicase_UvrD-like_C"/>
</dbReference>
<dbReference type="AlphaFoldDB" id="A0A8S0SEF8"/>
<evidence type="ECO:0000256" key="9">
    <source>
        <dbReference type="PROSITE-ProRule" id="PRU00560"/>
    </source>
</evidence>
<dbReference type="GO" id="GO:0000725">
    <property type="term" value="P:recombinational repair"/>
    <property type="evidence" value="ECO:0007669"/>
    <property type="project" value="TreeGrafter"/>
</dbReference>
<evidence type="ECO:0000256" key="4">
    <source>
        <dbReference type="ARBA" id="ARBA00022840"/>
    </source>
</evidence>
<dbReference type="OrthoDB" id="2112at2759"/>
<comment type="catalytic activity">
    <reaction evidence="8">
        <text>ATP + H2O = ADP + phosphate + H(+)</text>
        <dbReference type="Rhea" id="RHEA:13065"/>
        <dbReference type="ChEBI" id="CHEBI:15377"/>
        <dbReference type="ChEBI" id="CHEBI:15378"/>
        <dbReference type="ChEBI" id="CHEBI:30616"/>
        <dbReference type="ChEBI" id="CHEBI:43474"/>
        <dbReference type="ChEBI" id="CHEBI:456216"/>
        <dbReference type="EC" id="5.6.2.4"/>
    </reaction>
</comment>
<protein>
    <recommendedName>
        <fullName evidence="7">DNA 3'-5' helicase</fullName>
        <ecNumber evidence="7">5.6.2.4</ecNumber>
    </recommendedName>
</protein>
<dbReference type="Pfam" id="PF13361">
    <property type="entry name" value="UvrD_C"/>
    <property type="match status" value="2"/>
</dbReference>
<keyword evidence="1 9" id="KW-0547">Nucleotide-binding</keyword>